<reference evidence="1 2" key="1">
    <citation type="journal article" date="2019" name="Sci. Rep.">
        <title>Orb-weaving spider Araneus ventricosus genome elucidates the spidroin gene catalogue.</title>
        <authorList>
            <person name="Kono N."/>
            <person name="Nakamura H."/>
            <person name="Ohtoshi R."/>
            <person name="Moran D.A.P."/>
            <person name="Shinohara A."/>
            <person name="Yoshida Y."/>
            <person name="Fujiwara M."/>
            <person name="Mori M."/>
            <person name="Tomita M."/>
            <person name="Arakawa K."/>
        </authorList>
    </citation>
    <scope>NUCLEOTIDE SEQUENCE [LARGE SCALE GENOMIC DNA]</scope>
</reference>
<dbReference type="GO" id="GO:0003676">
    <property type="term" value="F:nucleic acid binding"/>
    <property type="evidence" value="ECO:0007669"/>
    <property type="project" value="InterPro"/>
</dbReference>
<evidence type="ECO:0000313" key="1">
    <source>
        <dbReference type="EMBL" id="GBM05061.1"/>
    </source>
</evidence>
<dbReference type="Proteomes" id="UP000499080">
    <property type="component" value="Unassembled WGS sequence"/>
</dbReference>
<dbReference type="AlphaFoldDB" id="A0A4Y2CKV3"/>
<organism evidence="1 2">
    <name type="scientific">Araneus ventricosus</name>
    <name type="common">Orbweaver spider</name>
    <name type="synonym">Epeira ventricosa</name>
    <dbReference type="NCBI Taxonomy" id="182803"/>
    <lineage>
        <taxon>Eukaryota</taxon>
        <taxon>Metazoa</taxon>
        <taxon>Ecdysozoa</taxon>
        <taxon>Arthropoda</taxon>
        <taxon>Chelicerata</taxon>
        <taxon>Arachnida</taxon>
        <taxon>Araneae</taxon>
        <taxon>Araneomorphae</taxon>
        <taxon>Entelegynae</taxon>
        <taxon>Araneoidea</taxon>
        <taxon>Araneidae</taxon>
        <taxon>Araneus</taxon>
    </lineage>
</organism>
<evidence type="ECO:0000313" key="2">
    <source>
        <dbReference type="Proteomes" id="UP000499080"/>
    </source>
</evidence>
<feature type="non-terminal residue" evidence="1">
    <location>
        <position position="95"/>
    </location>
</feature>
<dbReference type="Gene3D" id="3.30.420.10">
    <property type="entry name" value="Ribonuclease H-like superfamily/Ribonuclease H"/>
    <property type="match status" value="1"/>
</dbReference>
<dbReference type="SUPFAM" id="SSF53098">
    <property type="entry name" value="Ribonuclease H-like"/>
    <property type="match status" value="1"/>
</dbReference>
<sequence>MTTAYHPQTNGLTERFNKTLADMLSIPDGATQDFLQRLLNQTEESRQLARLRTLEAQQKDRRIYDAKHRPVNYNPGDLVWIFTPVRKVGLSEKLL</sequence>
<dbReference type="OrthoDB" id="10030726at2759"/>
<accession>A0A4Y2CKV3</accession>
<keyword evidence="2" id="KW-1185">Reference proteome</keyword>
<proteinExistence type="predicted"/>
<comment type="caution">
    <text evidence="1">The sequence shown here is derived from an EMBL/GenBank/DDBJ whole genome shotgun (WGS) entry which is preliminary data.</text>
</comment>
<name>A0A4Y2CKV3_ARAVE</name>
<dbReference type="EMBL" id="BGPR01086879">
    <property type="protein sequence ID" value="GBM05061.1"/>
    <property type="molecule type" value="Genomic_DNA"/>
</dbReference>
<dbReference type="InterPro" id="IPR012337">
    <property type="entry name" value="RNaseH-like_sf"/>
</dbReference>
<evidence type="ECO:0008006" key="3">
    <source>
        <dbReference type="Google" id="ProtNLM"/>
    </source>
</evidence>
<dbReference type="InterPro" id="IPR036397">
    <property type="entry name" value="RNaseH_sf"/>
</dbReference>
<gene>
    <name evidence="1" type="ORF">AVEN_211819_1</name>
</gene>
<protein>
    <recommendedName>
        <fullName evidence="3">Integrase catalytic domain-containing protein</fullName>
    </recommendedName>
</protein>